<reference evidence="2 3" key="1">
    <citation type="journal article" date="2015" name="Clin. Infect. Dis.">
        <title>Genomic Investigations unmask Mycoplasma amphoriforme, a new respiratory pathogen.</title>
        <authorList>
            <person name="Gillespie S.H."/>
            <person name="Ling C.L."/>
            <person name="Oravcova K."/>
            <person name="Pinheiro M."/>
            <person name="Wells L."/>
            <person name="Bryant J.M."/>
            <person name="McHugh T.D."/>
            <person name="Bebear C."/>
            <person name="Webster D."/>
            <person name="Harris S.R."/>
            <person name="Seth-Smith H.M."/>
            <person name="Thomson N.R."/>
        </authorList>
    </citation>
    <scope>NUCLEOTIDE SEQUENCE [LARGE SCALE GENOMIC DNA]</scope>
    <source>
        <strain evidence="2 3">A39</strain>
    </source>
</reference>
<keyword evidence="1" id="KW-0812">Transmembrane</keyword>
<feature type="transmembrane region" description="Helical" evidence="1">
    <location>
        <begin position="6"/>
        <end position="24"/>
    </location>
</feature>
<feature type="transmembrane region" description="Helical" evidence="1">
    <location>
        <begin position="131"/>
        <end position="157"/>
    </location>
</feature>
<evidence type="ECO:0000313" key="3">
    <source>
        <dbReference type="Proteomes" id="UP000261764"/>
    </source>
</evidence>
<dbReference type="AlphaFoldDB" id="A0A292II42"/>
<feature type="transmembrane region" description="Helical" evidence="1">
    <location>
        <begin position="31"/>
        <end position="50"/>
    </location>
</feature>
<dbReference type="Proteomes" id="UP000261764">
    <property type="component" value="Chromosome I"/>
</dbReference>
<keyword evidence="1" id="KW-1133">Transmembrane helix</keyword>
<name>A0A292II42_9MOLU</name>
<organism evidence="2 3">
    <name type="scientific">Mycoplasma amphoriforme A39</name>
    <dbReference type="NCBI Taxonomy" id="572419"/>
    <lineage>
        <taxon>Bacteria</taxon>
        <taxon>Bacillati</taxon>
        <taxon>Mycoplasmatota</taxon>
        <taxon>Mollicutes</taxon>
        <taxon>Mycoplasmataceae</taxon>
        <taxon>Mycoplasma</taxon>
    </lineage>
</organism>
<keyword evidence="3" id="KW-1185">Reference proteome</keyword>
<protein>
    <recommendedName>
        <fullName evidence="4">CPBP family intramembrane metalloprotease</fullName>
    </recommendedName>
</protein>
<feature type="transmembrane region" description="Helical" evidence="1">
    <location>
        <begin position="66"/>
        <end position="86"/>
    </location>
</feature>
<dbReference type="KEGG" id="mamp:MAMA39_00520"/>
<gene>
    <name evidence="2" type="ORF">MAMA39_00520</name>
</gene>
<feature type="transmembrane region" description="Helical" evidence="1">
    <location>
        <begin position="169"/>
        <end position="201"/>
    </location>
</feature>
<evidence type="ECO:0000256" key="1">
    <source>
        <dbReference type="SAM" id="Phobius"/>
    </source>
</evidence>
<sequence>MHISILYLSIIFLLNYKLIIHYASKFFKHHLLIEFWWFSLVPIAATFLFFNDQYHADVFFNVSSKFYFYIIAFLVGIAIFALQYFLSKIISLSFFNSNKITLVFNKGEIPNLLLLSISEEIVYRYIIHNCFFILVGYDGVWSIFLTTIFFAINNFWFSKKSILDFVFKLILGAVLGVFSFFLNVIMAVIVHLVFNLCFILFGFMQTKKYQGIDCNVN</sequence>
<keyword evidence="1" id="KW-0472">Membrane</keyword>
<proteinExistence type="predicted"/>
<dbReference type="EMBL" id="HG937516">
    <property type="protein sequence ID" value="CDN40177.1"/>
    <property type="molecule type" value="Genomic_DNA"/>
</dbReference>
<evidence type="ECO:0000313" key="2">
    <source>
        <dbReference type="EMBL" id="CDN40177.1"/>
    </source>
</evidence>
<accession>A0A292II42</accession>
<evidence type="ECO:0008006" key="4">
    <source>
        <dbReference type="Google" id="ProtNLM"/>
    </source>
</evidence>